<evidence type="ECO:0000256" key="6">
    <source>
        <dbReference type="SAM" id="Phobius"/>
    </source>
</evidence>
<dbReference type="Pfam" id="PF06596">
    <property type="entry name" value="PsbX"/>
    <property type="match status" value="1"/>
</dbReference>
<gene>
    <name evidence="7" type="ORF">LLUT_LOCUS22635</name>
</gene>
<sequence length="57" mass="6199">MVIPEVAHAAGFDMSPSLQNFLFNIFVGGVLLGKWMNFLAICVAVIGVSNFDLVKRT</sequence>
<evidence type="ECO:0000313" key="8">
    <source>
        <dbReference type="Proteomes" id="UP001497480"/>
    </source>
</evidence>
<evidence type="ECO:0000313" key="7">
    <source>
        <dbReference type="EMBL" id="CAL0321575.1"/>
    </source>
</evidence>
<keyword evidence="2 6" id="KW-0812">Transmembrane</keyword>
<keyword evidence="5" id="KW-0604">Photosystem II</keyword>
<dbReference type="Proteomes" id="UP001497480">
    <property type="component" value="Unassembled WGS sequence"/>
</dbReference>
<keyword evidence="8" id="KW-1185">Reference proteome</keyword>
<dbReference type="PANTHER" id="PTHR34455">
    <property type="entry name" value="OS07G0673550 PROTEIN"/>
    <property type="match status" value="1"/>
</dbReference>
<keyword evidence="4 6" id="KW-0472">Membrane</keyword>
<accession>A0AAV1XIN6</accession>
<evidence type="ECO:0000256" key="5">
    <source>
        <dbReference type="ARBA" id="ARBA00023276"/>
    </source>
</evidence>
<organism evidence="7 8">
    <name type="scientific">Lupinus luteus</name>
    <name type="common">European yellow lupine</name>
    <dbReference type="NCBI Taxonomy" id="3873"/>
    <lineage>
        <taxon>Eukaryota</taxon>
        <taxon>Viridiplantae</taxon>
        <taxon>Streptophyta</taxon>
        <taxon>Embryophyta</taxon>
        <taxon>Tracheophyta</taxon>
        <taxon>Spermatophyta</taxon>
        <taxon>Magnoliopsida</taxon>
        <taxon>eudicotyledons</taxon>
        <taxon>Gunneridae</taxon>
        <taxon>Pentapetalae</taxon>
        <taxon>rosids</taxon>
        <taxon>fabids</taxon>
        <taxon>Fabales</taxon>
        <taxon>Fabaceae</taxon>
        <taxon>Papilionoideae</taxon>
        <taxon>50 kb inversion clade</taxon>
        <taxon>genistoids sensu lato</taxon>
        <taxon>core genistoids</taxon>
        <taxon>Genisteae</taxon>
        <taxon>Lupinus</taxon>
    </lineage>
</organism>
<dbReference type="PANTHER" id="PTHR34455:SF9">
    <property type="entry name" value="ULTRAVIOLET-B-REPRESSIBLE PROTEIN"/>
    <property type="match status" value="1"/>
</dbReference>
<keyword evidence="3 6" id="KW-1133">Transmembrane helix</keyword>
<feature type="transmembrane region" description="Helical" evidence="6">
    <location>
        <begin position="21"/>
        <end position="48"/>
    </location>
</feature>
<keyword evidence="1" id="KW-0602">Photosynthesis</keyword>
<proteinExistence type="predicted"/>
<protein>
    <submittedName>
        <fullName evidence="7">Uncharacterized protein</fullName>
    </submittedName>
</protein>
<dbReference type="GO" id="GO:0015979">
    <property type="term" value="P:photosynthesis"/>
    <property type="evidence" value="ECO:0007669"/>
    <property type="project" value="UniProtKB-KW"/>
</dbReference>
<dbReference type="InterPro" id="IPR009518">
    <property type="entry name" value="PSII_PsbX"/>
</dbReference>
<dbReference type="AlphaFoldDB" id="A0AAV1XIN6"/>
<dbReference type="GO" id="GO:0009523">
    <property type="term" value="C:photosystem II"/>
    <property type="evidence" value="ECO:0007669"/>
    <property type="project" value="UniProtKB-KW"/>
</dbReference>
<name>A0AAV1XIN6_LUPLU</name>
<dbReference type="Gene3D" id="1.20.5.510">
    <property type="entry name" value="Single helix bin"/>
    <property type="match status" value="1"/>
</dbReference>
<comment type="caution">
    <text evidence="7">The sequence shown here is derived from an EMBL/GenBank/DDBJ whole genome shotgun (WGS) entry which is preliminary data.</text>
</comment>
<evidence type="ECO:0000256" key="1">
    <source>
        <dbReference type="ARBA" id="ARBA00022531"/>
    </source>
</evidence>
<evidence type="ECO:0000256" key="3">
    <source>
        <dbReference type="ARBA" id="ARBA00022989"/>
    </source>
</evidence>
<reference evidence="7 8" key="1">
    <citation type="submission" date="2024-03" db="EMBL/GenBank/DDBJ databases">
        <authorList>
            <person name="Martinez-Hernandez J."/>
        </authorList>
    </citation>
    <scope>NUCLEOTIDE SEQUENCE [LARGE SCALE GENOMIC DNA]</scope>
</reference>
<dbReference type="EMBL" id="CAXHTB010000015">
    <property type="protein sequence ID" value="CAL0321575.1"/>
    <property type="molecule type" value="Genomic_DNA"/>
</dbReference>
<evidence type="ECO:0000256" key="4">
    <source>
        <dbReference type="ARBA" id="ARBA00023136"/>
    </source>
</evidence>
<evidence type="ECO:0000256" key="2">
    <source>
        <dbReference type="ARBA" id="ARBA00022692"/>
    </source>
</evidence>